<dbReference type="Gene3D" id="3.10.450.50">
    <property type="match status" value="1"/>
</dbReference>
<dbReference type="EMBL" id="JBHMBL010000002">
    <property type="protein sequence ID" value="MFB9643033.1"/>
    <property type="molecule type" value="Genomic_DNA"/>
</dbReference>
<comment type="caution">
    <text evidence="2">The sequence shown here is derived from an EMBL/GenBank/DDBJ whole genome shotgun (WGS) entry which is preliminary data.</text>
</comment>
<dbReference type="InterPro" id="IPR037401">
    <property type="entry name" value="SnoaL-like"/>
</dbReference>
<evidence type="ECO:0000313" key="3">
    <source>
        <dbReference type="Proteomes" id="UP001589667"/>
    </source>
</evidence>
<protein>
    <submittedName>
        <fullName evidence="2">YybH family protein</fullName>
    </submittedName>
</protein>
<evidence type="ECO:0000259" key="1">
    <source>
        <dbReference type="Pfam" id="PF12680"/>
    </source>
</evidence>
<feature type="domain" description="SnoaL-like" evidence="1">
    <location>
        <begin position="15"/>
        <end position="102"/>
    </location>
</feature>
<accession>A0ABV5SRS2</accession>
<dbReference type="RefSeq" id="WP_157422298.1">
    <property type="nucleotide sequence ID" value="NZ_BAAANI010000002.1"/>
</dbReference>
<dbReference type="InterPro" id="IPR032710">
    <property type="entry name" value="NTF2-like_dom_sf"/>
</dbReference>
<evidence type="ECO:0000313" key="2">
    <source>
        <dbReference type="EMBL" id="MFB9643033.1"/>
    </source>
</evidence>
<dbReference type="Proteomes" id="UP001589667">
    <property type="component" value="Unassembled WGS sequence"/>
</dbReference>
<sequence>MSETASERTANWIAGYLRAWTSNAPDDIGALFTDDAVYLTAPDAEPRRGRAAIVAGWVEDADTPGEWSFDWHVVHEASDLAVVQGRTEYPAERDYLNLWVIRFAPDGRAGEFTEWYMPRDHRA</sequence>
<keyword evidence="3" id="KW-1185">Reference proteome</keyword>
<gene>
    <name evidence="2" type="ORF">ACFFQV_12105</name>
</gene>
<proteinExistence type="predicted"/>
<reference evidence="2 3" key="1">
    <citation type="submission" date="2024-09" db="EMBL/GenBank/DDBJ databases">
        <authorList>
            <person name="Sun Q."/>
            <person name="Mori K."/>
        </authorList>
    </citation>
    <scope>NUCLEOTIDE SEQUENCE [LARGE SCALE GENOMIC DNA]</scope>
    <source>
        <strain evidence="2 3">JCM 14321</strain>
    </source>
</reference>
<organism evidence="2 3">
    <name type="scientific">Agromyces lapidis</name>
    <dbReference type="NCBI Taxonomy" id="279574"/>
    <lineage>
        <taxon>Bacteria</taxon>
        <taxon>Bacillati</taxon>
        <taxon>Actinomycetota</taxon>
        <taxon>Actinomycetes</taxon>
        <taxon>Micrococcales</taxon>
        <taxon>Microbacteriaceae</taxon>
        <taxon>Agromyces</taxon>
    </lineage>
</organism>
<dbReference type="Pfam" id="PF12680">
    <property type="entry name" value="SnoaL_2"/>
    <property type="match status" value="1"/>
</dbReference>
<name>A0ABV5SRS2_9MICO</name>
<dbReference type="SUPFAM" id="SSF54427">
    <property type="entry name" value="NTF2-like"/>
    <property type="match status" value="1"/>
</dbReference>